<evidence type="ECO:0000313" key="4">
    <source>
        <dbReference type="Proteomes" id="UP000446768"/>
    </source>
</evidence>
<reference evidence="3 4" key="1">
    <citation type="submission" date="2019-11" db="EMBL/GenBank/DDBJ databases">
        <title>Novel species isolated from a subtropical stream in China.</title>
        <authorList>
            <person name="Lu H."/>
        </authorList>
    </citation>
    <scope>NUCLEOTIDE SEQUENCE [LARGE SCALE GENOMIC DNA]</scope>
    <source>
        <strain evidence="3 4">FT92W</strain>
    </source>
</reference>
<name>A0A7X2IJC0_9BURK</name>
<dbReference type="Pfam" id="PF20245">
    <property type="entry name" value="DUF6600"/>
    <property type="match status" value="1"/>
</dbReference>
<protein>
    <recommendedName>
        <fullName evidence="5">FecR protein domain-containing protein</fullName>
    </recommendedName>
</protein>
<feature type="compositionally biased region" description="Basic and acidic residues" evidence="1">
    <location>
        <begin position="531"/>
        <end position="691"/>
    </location>
</feature>
<feature type="compositionally biased region" description="Basic and acidic residues" evidence="1">
    <location>
        <begin position="486"/>
        <end position="506"/>
    </location>
</feature>
<evidence type="ECO:0008006" key="5">
    <source>
        <dbReference type="Google" id="ProtNLM"/>
    </source>
</evidence>
<keyword evidence="2" id="KW-0732">Signal</keyword>
<proteinExistence type="predicted"/>
<organism evidence="3 4">
    <name type="scientific">Pseudoduganella rivuli</name>
    <dbReference type="NCBI Taxonomy" id="2666085"/>
    <lineage>
        <taxon>Bacteria</taxon>
        <taxon>Pseudomonadati</taxon>
        <taxon>Pseudomonadota</taxon>
        <taxon>Betaproteobacteria</taxon>
        <taxon>Burkholderiales</taxon>
        <taxon>Oxalobacteraceae</taxon>
        <taxon>Telluria group</taxon>
        <taxon>Pseudoduganella</taxon>
    </lineage>
</organism>
<comment type="caution">
    <text evidence="3">The sequence shown here is derived from an EMBL/GenBank/DDBJ whole genome shotgun (WGS) entry which is preliminary data.</text>
</comment>
<keyword evidence="4" id="KW-1185">Reference proteome</keyword>
<dbReference type="AlphaFoldDB" id="A0A7X2IJC0"/>
<dbReference type="PANTHER" id="PTHR14383">
    <property type="entry name" value="SWAP-70 RECOMBINASE"/>
    <property type="match status" value="1"/>
</dbReference>
<dbReference type="EMBL" id="WKJJ01000002">
    <property type="protein sequence ID" value="MRV70929.1"/>
    <property type="molecule type" value="Genomic_DNA"/>
</dbReference>
<feature type="compositionally biased region" description="Basic and acidic residues" evidence="1">
    <location>
        <begin position="719"/>
        <end position="741"/>
    </location>
</feature>
<dbReference type="PANTHER" id="PTHR14383:SF5">
    <property type="entry name" value="RUN DOMAIN-CONTAINING PROTEIN"/>
    <property type="match status" value="1"/>
</dbReference>
<feature type="compositionally biased region" description="Basic and acidic residues" evidence="1">
    <location>
        <begin position="426"/>
        <end position="449"/>
    </location>
</feature>
<evidence type="ECO:0000256" key="1">
    <source>
        <dbReference type="SAM" id="MobiDB-lite"/>
    </source>
</evidence>
<dbReference type="Proteomes" id="UP000446768">
    <property type="component" value="Unassembled WGS sequence"/>
</dbReference>
<gene>
    <name evidence="3" type="ORF">GJ700_04245</name>
</gene>
<sequence length="741" mass="86086">MHRKIKHLILLSALVAVTSLAMADDPPARVARVSVVEGQVTLQETDGDEAGGNLLNWPVTSGTRITAAPGSRTEFRVGSTSVRLDGDSSMEVVDLDDNVLRLRLDYGTANVRIRNPDQLGGFELTTPQARVTLAEPASLRIDTERAPDTSVVTMLTGSGRVDGAGASTSLRAGKRVEIRGDDIHTGIAQRTPFDDWALARDRRDDNSQSLRYVTADVTGYEELDQHGTWRDDPDYGPLWAPRGVASNWAPYRDGRWTWLEPWGWTWVDDAPWGYAPSHYGRWVLVQSRWYWAPGRAVVRPVWAPALVGWVGGSGWNVTFRDHRAGPGVGWYPLTPRDRYVPNYRVSVEHERRLEWQHNGKVRWKEEPRHDGRRDGVTVLPREYFERRSIVNVGREPRVTLAPNDVRKAPLITAPPVAPPAANRPGRVIETRRDARDDFRERAGERRGDGQRPQVAQPVPGNALQGQPQRIMPGGAPVVQQPGAVQEGRRFDRPGRDGDDRRDERGRISQPAQQQALQPQPGQLPQQNVEQQRQERQRQEYQRQEGQRQEQQRQEAQRQDQQRQEFQRQERQRQDGQRQDAQRQELQRQEQQRHEAQRQDQQRQEAQRQEQQRQEAQRQDQQRQEAQRQEAQRQEQQRQRQEIQQRQDAQRQDQQRQEMQRQEQQRQEAQRQEMQRQDQQRREQREAMRQERQQAPQQQPQPQPQRQEARPQPQNAPAAENRRGPREENKENKDGRNRRNQE</sequence>
<feature type="compositionally biased region" description="Low complexity" evidence="1">
    <location>
        <begin position="509"/>
        <end position="530"/>
    </location>
</feature>
<feature type="signal peptide" evidence="2">
    <location>
        <begin position="1"/>
        <end position="23"/>
    </location>
</feature>
<feature type="region of interest" description="Disordered" evidence="1">
    <location>
        <begin position="410"/>
        <end position="741"/>
    </location>
</feature>
<dbReference type="RefSeq" id="WP_154371394.1">
    <property type="nucleotide sequence ID" value="NZ_WKJJ01000002.1"/>
</dbReference>
<feature type="compositionally biased region" description="Low complexity" evidence="1">
    <location>
        <begin position="692"/>
        <end position="712"/>
    </location>
</feature>
<feature type="chain" id="PRO_5030860908" description="FecR protein domain-containing protein" evidence="2">
    <location>
        <begin position="24"/>
        <end position="741"/>
    </location>
</feature>
<evidence type="ECO:0000313" key="3">
    <source>
        <dbReference type="EMBL" id="MRV70929.1"/>
    </source>
</evidence>
<evidence type="ECO:0000256" key="2">
    <source>
        <dbReference type="SAM" id="SignalP"/>
    </source>
</evidence>
<accession>A0A7X2IJC0</accession>
<dbReference type="InterPro" id="IPR046535">
    <property type="entry name" value="DUF6600"/>
</dbReference>